<dbReference type="EMBL" id="JAGTXB010000036">
    <property type="protein sequence ID" value="MBS0032417.1"/>
    <property type="molecule type" value="Genomic_DNA"/>
</dbReference>
<organism evidence="1 2">
    <name type="scientific">Chitinophaga hostae</name>
    <dbReference type="NCBI Taxonomy" id="2831022"/>
    <lineage>
        <taxon>Bacteria</taxon>
        <taxon>Pseudomonadati</taxon>
        <taxon>Bacteroidota</taxon>
        <taxon>Chitinophagia</taxon>
        <taxon>Chitinophagales</taxon>
        <taxon>Chitinophagaceae</taxon>
        <taxon>Chitinophaga</taxon>
    </lineage>
</organism>
<dbReference type="InterPro" id="IPR027417">
    <property type="entry name" value="P-loop_NTPase"/>
</dbReference>
<gene>
    <name evidence="1" type="ORF">KE626_34110</name>
</gene>
<keyword evidence="2" id="KW-1185">Reference proteome</keyword>
<accession>A0ABS5JCR6</accession>
<dbReference type="Pfam" id="PF13181">
    <property type="entry name" value="TPR_8"/>
    <property type="match status" value="1"/>
</dbReference>
<dbReference type="Gene3D" id="3.40.50.300">
    <property type="entry name" value="P-loop containing nucleotide triphosphate hydrolases"/>
    <property type="match status" value="1"/>
</dbReference>
<comment type="caution">
    <text evidence="1">The sequence shown here is derived from an EMBL/GenBank/DDBJ whole genome shotgun (WGS) entry which is preliminary data.</text>
</comment>
<evidence type="ECO:0008006" key="3">
    <source>
        <dbReference type="Google" id="ProtNLM"/>
    </source>
</evidence>
<dbReference type="SUPFAM" id="SSF48452">
    <property type="entry name" value="TPR-like"/>
    <property type="match status" value="1"/>
</dbReference>
<dbReference type="Gene3D" id="1.25.40.10">
    <property type="entry name" value="Tetratricopeptide repeat domain"/>
    <property type="match status" value="1"/>
</dbReference>
<evidence type="ECO:0000313" key="2">
    <source>
        <dbReference type="Proteomes" id="UP000676386"/>
    </source>
</evidence>
<evidence type="ECO:0000313" key="1">
    <source>
        <dbReference type="EMBL" id="MBS0032417.1"/>
    </source>
</evidence>
<reference evidence="1 2" key="1">
    <citation type="submission" date="2021-04" db="EMBL/GenBank/DDBJ databases">
        <title>Chitinophaga sp. nov., isolated from the rhizosphere soil.</title>
        <authorList>
            <person name="He S."/>
        </authorList>
    </citation>
    <scope>NUCLEOTIDE SEQUENCE [LARGE SCALE GENOMIC DNA]</scope>
    <source>
        <strain evidence="1 2">2R12</strain>
    </source>
</reference>
<sequence>MNFVEQRFLTSVSEDLKILSGTEFEYFCRGILHLILGESKDISSIHHKGHNLYAKPVGYTADFLAEDYNVIGQCGTDKNYFEDRKKPLHDIERIFENHNSCEHIYLFSNQRATGGQLTDLNADIEGLNFTTRVYVYDSEKIAKVLLENIHAALIIDPLLERLPKTFEYYKILPQTNKIPDFKFQYYWRREEQIILNHLETHTYIQIYGLSGIGKTELAIAVTREIQIECELSLWINGDDFNSRKINFSSVQLTRFSNTINLQFLLEKHRVCLVVDNLNEYLEDFIADFNKYNYKDSKCIITSLQKNFDDTSSMLIPFMDKEVARNILLECAVSPSLEQINKILEKSDGYPLVLRLIKSAVEVDDYSWEDIVNELSTIVGLSDETNKKISQRIIGKFTHTWANELGLIKYIDKRLISRHFLVSAILKKGITQLTKRSILSIHDSNFFVIHQLILDSVKHEVNIDNRIMVFDNYLERYLTQYNVSKPLSYYLFIFNHSKFIDDVYQKYGYADNLKKIIFYSLIQRTDLNSNMSFIINEFKKFDLHDSNDCDIYLIVEEGEIELMNIDKRKSWDQYSGKCIEIIDKLIRIKQKSEDEEILCLLNHHIGKAFFFNNNFEEARQCFMAVIEMDRNADYARLQLARLFFKLKQYENAVKEIEIVFSSQDGAQDRSLSVLLSFYELLMNDECKDLRNRYLDSQPEKFMKTFIYSLNSSFDQPYRILERLCKHLSYNVKECYAEICKMLPLPSNLKNNEALRIAYAKIQLAYFNLLKYSDNEEKIVNMEKAFELSEKYWLTTNLESEHNLKGILDLYIAAEKFDEALKYAGKLNVNPFTKQLLCKIFKGKKDYGLALQAVNEALDLSATFGVKNYHIAAFLHDKSEVLFELKDRSCMSELEAAIEKQDSAKTKDSWKKKLEDWIVYFN</sequence>
<dbReference type="PRINTS" id="PR00364">
    <property type="entry name" value="DISEASERSIST"/>
</dbReference>
<dbReference type="InterPro" id="IPR019734">
    <property type="entry name" value="TPR_rpt"/>
</dbReference>
<dbReference type="InterPro" id="IPR011990">
    <property type="entry name" value="TPR-like_helical_dom_sf"/>
</dbReference>
<dbReference type="RefSeq" id="WP_211977588.1">
    <property type="nucleotide sequence ID" value="NZ_JAGTXB010000036.1"/>
</dbReference>
<proteinExistence type="predicted"/>
<dbReference type="Proteomes" id="UP000676386">
    <property type="component" value="Unassembled WGS sequence"/>
</dbReference>
<name>A0ABS5JCR6_9BACT</name>
<dbReference type="SUPFAM" id="SSF52540">
    <property type="entry name" value="P-loop containing nucleoside triphosphate hydrolases"/>
    <property type="match status" value="1"/>
</dbReference>
<protein>
    <recommendedName>
        <fullName evidence="3">Tetratricopeptide repeat-containing protein</fullName>
    </recommendedName>
</protein>